<keyword evidence="3" id="KW-0804">Transcription</keyword>
<keyword evidence="7" id="KW-1185">Reference proteome</keyword>
<comment type="caution">
    <text evidence="6">The sequence shown here is derived from an EMBL/GenBank/DDBJ whole genome shotgun (WGS) entry which is preliminary data.</text>
</comment>
<dbReference type="EMBL" id="LQOT01000041">
    <property type="protein sequence ID" value="ORV45725.1"/>
    <property type="molecule type" value="Genomic_DNA"/>
</dbReference>
<feature type="domain" description="HTH tetR-type" evidence="5">
    <location>
        <begin position="15"/>
        <end position="74"/>
    </location>
</feature>
<dbReference type="AlphaFoldDB" id="A0A1X1TMA8"/>
<evidence type="ECO:0000313" key="7">
    <source>
        <dbReference type="Proteomes" id="UP000193465"/>
    </source>
</evidence>
<dbReference type="SUPFAM" id="SSF46689">
    <property type="entry name" value="Homeodomain-like"/>
    <property type="match status" value="1"/>
</dbReference>
<organism evidence="6 7">
    <name type="scientific">Mycolicibacter engbaekii</name>
    <dbReference type="NCBI Taxonomy" id="188915"/>
    <lineage>
        <taxon>Bacteria</taxon>
        <taxon>Bacillati</taxon>
        <taxon>Actinomycetota</taxon>
        <taxon>Actinomycetes</taxon>
        <taxon>Mycobacteriales</taxon>
        <taxon>Mycobacteriaceae</taxon>
        <taxon>Mycolicibacter</taxon>
    </lineage>
</organism>
<dbReference type="GO" id="GO:0000976">
    <property type="term" value="F:transcription cis-regulatory region binding"/>
    <property type="evidence" value="ECO:0007669"/>
    <property type="project" value="TreeGrafter"/>
</dbReference>
<proteinExistence type="predicted"/>
<reference evidence="6 7" key="1">
    <citation type="submission" date="2016-01" db="EMBL/GenBank/DDBJ databases">
        <title>The new phylogeny of the genus Mycobacterium.</title>
        <authorList>
            <person name="Tarcisio F."/>
            <person name="Conor M."/>
            <person name="Antonella G."/>
            <person name="Elisabetta G."/>
            <person name="Giulia F.S."/>
            <person name="Sara T."/>
            <person name="Anna F."/>
            <person name="Clotilde B."/>
            <person name="Roberto B."/>
            <person name="Veronica D.S."/>
            <person name="Fabio R."/>
            <person name="Monica P."/>
            <person name="Olivier J."/>
            <person name="Enrico T."/>
            <person name="Nicola S."/>
        </authorList>
    </citation>
    <scope>NUCLEOTIDE SEQUENCE [LARGE SCALE GENOMIC DNA]</scope>
    <source>
        <strain evidence="6 7">ATCC 27353</strain>
    </source>
</reference>
<name>A0A1X1TMA8_9MYCO</name>
<dbReference type="InterPro" id="IPR001647">
    <property type="entry name" value="HTH_TetR"/>
</dbReference>
<evidence type="ECO:0000256" key="1">
    <source>
        <dbReference type="ARBA" id="ARBA00023015"/>
    </source>
</evidence>
<protein>
    <submittedName>
        <fullName evidence="6">TetR family transcriptional regulator</fullName>
    </submittedName>
</protein>
<dbReference type="PRINTS" id="PR00455">
    <property type="entry name" value="HTHTETR"/>
</dbReference>
<evidence type="ECO:0000256" key="3">
    <source>
        <dbReference type="ARBA" id="ARBA00023163"/>
    </source>
</evidence>
<dbReference type="Proteomes" id="UP000193465">
    <property type="component" value="Unassembled WGS sequence"/>
</dbReference>
<gene>
    <name evidence="6" type="ORF">AWC02_12465</name>
</gene>
<keyword evidence="2 4" id="KW-0238">DNA-binding</keyword>
<dbReference type="PROSITE" id="PS50977">
    <property type="entry name" value="HTH_TETR_2"/>
    <property type="match status" value="1"/>
</dbReference>
<dbReference type="PANTHER" id="PTHR30055:SF234">
    <property type="entry name" value="HTH-TYPE TRANSCRIPTIONAL REGULATOR BETI"/>
    <property type="match status" value="1"/>
</dbReference>
<dbReference type="InterPro" id="IPR050109">
    <property type="entry name" value="HTH-type_TetR-like_transc_reg"/>
</dbReference>
<dbReference type="Pfam" id="PF00440">
    <property type="entry name" value="TetR_N"/>
    <property type="match status" value="1"/>
</dbReference>
<dbReference type="InterPro" id="IPR009057">
    <property type="entry name" value="Homeodomain-like_sf"/>
</dbReference>
<dbReference type="RefSeq" id="WP_085129049.1">
    <property type="nucleotide sequence ID" value="NZ_LQOT01000041.1"/>
</dbReference>
<accession>A0A1X1TMA8</accession>
<dbReference type="STRING" id="188915.AWC02_12465"/>
<sequence>MRSHGWSGNTPSSDQEAIDRILDAADRIVAERGTALRLADVARSLGVTRQTVYRYFPGTEALMIASAMRSAHGFLDQLAQHLGGLTDPVDALVEGVAFAVESLAEDRRLADLLNSRARDGKVVSLTSDTARTFSRSLLQRLDVDWSKHGFDGPALDELAEIGLRTTQSLLLDPGDRHNDGAALRRFIAGWIGPAIAYPRIAEAMSALRERL</sequence>
<dbReference type="Gene3D" id="1.10.357.10">
    <property type="entry name" value="Tetracycline Repressor, domain 2"/>
    <property type="match status" value="1"/>
</dbReference>
<dbReference type="PANTHER" id="PTHR30055">
    <property type="entry name" value="HTH-TYPE TRANSCRIPTIONAL REGULATOR RUTR"/>
    <property type="match status" value="1"/>
</dbReference>
<evidence type="ECO:0000259" key="5">
    <source>
        <dbReference type="PROSITE" id="PS50977"/>
    </source>
</evidence>
<evidence type="ECO:0000256" key="4">
    <source>
        <dbReference type="PROSITE-ProRule" id="PRU00335"/>
    </source>
</evidence>
<keyword evidence="1" id="KW-0805">Transcription regulation</keyword>
<dbReference type="GO" id="GO:0003700">
    <property type="term" value="F:DNA-binding transcription factor activity"/>
    <property type="evidence" value="ECO:0007669"/>
    <property type="project" value="TreeGrafter"/>
</dbReference>
<evidence type="ECO:0000313" key="6">
    <source>
        <dbReference type="EMBL" id="ORV45725.1"/>
    </source>
</evidence>
<feature type="DNA-binding region" description="H-T-H motif" evidence="4">
    <location>
        <begin position="37"/>
        <end position="56"/>
    </location>
</feature>
<evidence type="ECO:0000256" key="2">
    <source>
        <dbReference type="ARBA" id="ARBA00023125"/>
    </source>
</evidence>